<feature type="domain" description="ABC transmembrane type-1" evidence="8">
    <location>
        <begin position="77"/>
        <end position="266"/>
    </location>
</feature>
<dbReference type="GO" id="GO:0005886">
    <property type="term" value="C:plasma membrane"/>
    <property type="evidence" value="ECO:0007669"/>
    <property type="project" value="UniProtKB-SubCell"/>
</dbReference>
<dbReference type="PANTHER" id="PTHR43744:SF2">
    <property type="entry name" value="ARABINOOLIGOSACCHARIDES TRANSPORT SYSTEM PERMEASE PROTEIN ARAQ"/>
    <property type="match status" value="1"/>
</dbReference>
<keyword evidence="10" id="KW-1185">Reference proteome</keyword>
<organism evidence="9 10">
    <name type="scientific">Lucifera butyrica</name>
    <dbReference type="NCBI Taxonomy" id="1351585"/>
    <lineage>
        <taxon>Bacteria</taxon>
        <taxon>Bacillati</taxon>
        <taxon>Bacillota</taxon>
        <taxon>Negativicutes</taxon>
        <taxon>Veillonellales</taxon>
        <taxon>Veillonellaceae</taxon>
        <taxon>Lucifera</taxon>
    </lineage>
</organism>
<keyword evidence="4 7" id="KW-0812">Transmembrane</keyword>
<evidence type="ECO:0000256" key="1">
    <source>
        <dbReference type="ARBA" id="ARBA00004651"/>
    </source>
</evidence>
<evidence type="ECO:0000256" key="4">
    <source>
        <dbReference type="ARBA" id="ARBA00022692"/>
    </source>
</evidence>
<keyword evidence="2 7" id="KW-0813">Transport</keyword>
<evidence type="ECO:0000313" key="9">
    <source>
        <dbReference type="EMBL" id="VBB07368.1"/>
    </source>
</evidence>
<dbReference type="PANTHER" id="PTHR43744">
    <property type="entry name" value="ABC TRANSPORTER PERMEASE PROTEIN MG189-RELATED-RELATED"/>
    <property type="match status" value="1"/>
</dbReference>
<keyword evidence="5 7" id="KW-1133">Transmembrane helix</keyword>
<dbReference type="SUPFAM" id="SSF161098">
    <property type="entry name" value="MetI-like"/>
    <property type="match status" value="1"/>
</dbReference>
<dbReference type="Proteomes" id="UP000277811">
    <property type="component" value="Unassembled WGS sequence"/>
</dbReference>
<dbReference type="PROSITE" id="PS50928">
    <property type="entry name" value="ABC_TM1"/>
    <property type="match status" value="1"/>
</dbReference>
<evidence type="ECO:0000313" key="10">
    <source>
        <dbReference type="Proteomes" id="UP000277811"/>
    </source>
</evidence>
<dbReference type="CDD" id="cd06261">
    <property type="entry name" value="TM_PBP2"/>
    <property type="match status" value="1"/>
</dbReference>
<feature type="transmembrane region" description="Helical" evidence="7">
    <location>
        <begin position="145"/>
        <end position="166"/>
    </location>
</feature>
<dbReference type="Gene3D" id="1.10.3720.10">
    <property type="entry name" value="MetI-like"/>
    <property type="match status" value="1"/>
</dbReference>
<dbReference type="GO" id="GO:0055085">
    <property type="term" value="P:transmembrane transport"/>
    <property type="evidence" value="ECO:0007669"/>
    <property type="project" value="InterPro"/>
</dbReference>
<reference evidence="9 10" key="1">
    <citation type="submission" date="2018-06" db="EMBL/GenBank/DDBJ databases">
        <authorList>
            <person name="Strepis N."/>
        </authorList>
    </citation>
    <scope>NUCLEOTIDE SEQUENCE [LARGE SCALE GENOMIC DNA]</scope>
    <source>
        <strain evidence="9">LUCI</strain>
    </source>
</reference>
<evidence type="ECO:0000256" key="3">
    <source>
        <dbReference type="ARBA" id="ARBA00022475"/>
    </source>
</evidence>
<dbReference type="EMBL" id="UPPP01000073">
    <property type="protein sequence ID" value="VBB07368.1"/>
    <property type="molecule type" value="Genomic_DNA"/>
</dbReference>
<feature type="transmembrane region" description="Helical" evidence="7">
    <location>
        <begin position="187"/>
        <end position="210"/>
    </location>
</feature>
<dbReference type="RefSeq" id="WP_122628310.1">
    <property type="nucleotide sequence ID" value="NZ_UPPP01000073.1"/>
</dbReference>
<feature type="transmembrane region" description="Helical" evidence="7">
    <location>
        <begin position="12"/>
        <end position="34"/>
    </location>
</feature>
<name>A0A498RDU8_9FIRM</name>
<evidence type="ECO:0000256" key="5">
    <source>
        <dbReference type="ARBA" id="ARBA00022989"/>
    </source>
</evidence>
<dbReference type="OrthoDB" id="9787837at2"/>
<feature type="transmembrane region" description="Helical" evidence="7">
    <location>
        <begin position="75"/>
        <end position="105"/>
    </location>
</feature>
<dbReference type="Pfam" id="PF00528">
    <property type="entry name" value="BPD_transp_1"/>
    <property type="match status" value="1"/>
</dbReference>
<dbReference type="InterPro" id="IPR035906">
    <property type="entry name" value="MetI-like_sf"/>
</dbReference>
<protein>
    <recommendedName>
        <fullName evidence="8">ABC transmembrane type-1 domain-containing protein</fullName>
    </recommendedName>
</protein>
<feature type="transmembrane region" description="Helical" evidence="7">
    <location>
        <begin position="112"/>
        <end position="133"/>
    </location>
</feature>
<evidence type="ECO:0000256" key="2">
    <source>
        <dbReference type="ARBA" id="ARBA00022448"/>
    </source>
</evidence>
<sequence>MNSKPASKLVSLAVFIILSVFAVFCLAPFFFLLLSSLRPGVEMIRNGISLHIDFKALNFANYRLLIDGKDGIYPIWYFNSLAITALHTLVSLFFTSMVGYALAVYDFKGKKLIFTIVLVVMMIPVEILILPLYKLAIGIHLIDTYLGVILPFVVAPTSIFFFRQYAATLPRELIDAGRIDGCSEFRIFFQIMVPLMLPAFGAMGILQAMFSWNGFVWPLIVLRSNEMLTLPIGLQSLITPYGNNYDLLFPGAVMSVIPILLVFIMNQKAFISGLTVGGVKG</sequence>
<dbReference type="InterPro" id="IPR000515">
    <property type="entry name" value="MetI-like"/>
</dbReference>
<proteinExistence type="inferred from homology"/>
<accession>A0A498RDU8</accession>
<comment type="subcellular location">
    <subcellularLocation>
        <location evidence="1 7">Cell membrane</location>
        <topology evidence="1 7">Multi-pass membrane protein</topology>
    </subcellularLocation>
</comment>
<evidence type="ECO:0000256" key="6">
    <source>
        <dbReference type="ARBA" id="ARBA00023136"/>
    </source>
</evidence>
<comment type="similarity">
    <text evidence="7">Belongs to the binding-protein-dependent transport system permease family.</text>
</comment>
<evidence type="ECO:0000259" key="8">
    <source>
        <dbReference type="PROSITE" id="PS50928"/>
    </source>
</evidence>
<evidence type="ECO:0000256" key="7">
    <source>
        <dbReference type="RuleBase" id="RU363032"/>
    </source>
</evidence>
<gene>
    <name evidence="9" type="ORF">LUCI_2612</name>
</gene>
<keyword evidence="3" id="KW-1003">Cell membrane</keyword>
<feature type="transmembrane region" description="Helical" evidence="7">
    <location>
        <begin position="247"/>
        <end position="265"/>
    </location>
</feature>
<keyword evidence="6 7" id="KW-0472">Membrane</keyword>
<dbReference type="AlphaFoldDB" id="A0A498RDU8"/>